<reference evidence="6" key="1">
    <citation type="submission" date="2020-09" db="EMBL/GenBank/DDBJ databases">
        <title>A novel bacterium of genus Hazenella, isolated from South China Sea.</title>
        <authorList>
            <person name="Huang H."/>
            <person name="Mo K."/>
            <person name="Hu Y."/>
        </authorList>
    </citation>
    <scope>NUCLEOTIDE SEQUENCE</scope>
    <source>
        <strain evidence="6">IB182357</strain>
    </source>
</reference>
<gene>
    <name evidence="6" type="ORF">IC620_08020</name>
</gene>
<protein>
    <recommendedName>
        <fullName evidence="4">Anti-sigma factor antagonist</fullName>
    </recommendedName>
</protein>
<keyword evidence="7" id="KW-1185">Reference proteome</keyword>
<dbReference type="RefSeq" id="WP_191140591.1">
    <property type="nucleotide sequence ID" value="NZ_JACXAG020000007.1"/>
</dbReference>
<keyword evidence="2" id="KW-0597">Phosphoprotein</keyword>
<dbReference type="Gene3D" id="3.30.750.24">
    <property type="entry name" value="STAS domain"/>
    <property type="match status" value="1"/>
</dbReference>
<dbReference type="InterPro" id="IPR036513">
    <property type="entry name" value="STAS_dom_sf"/>
</dbReference>
<dbReference type="CDD" id="cd07043">
    <property type="entry name" value="STAS_anti-anti-sigma_factors"/>
    <property type="match status" value="1"/>
</dbReference>
<dbReference type="AlphaFoldDB" id="A0A926RT34"/>
<name>A0A926RT34_9BACL</name>
<feature type="domain" description="STAS" evidence="5">
    <location>
        <begin position="15"/>
        <end position="110"/>
    </location>
</feature>
<dbReference type="NCBIfam" id="TIGR00377">
    <property type="entry name" value="ant_ant_sig"/>
    <property type="match status" value="1"/>
</dbReference>
<evidence type="ECO:0000256" key="1">
    <source>
        <dbReference type="ARBA" id="ARBA00009013"/>
    </source>
</evidence>
<evidence type="ECO:0000313" key="7">
    <source>
        <dbReference type="Proteomes" id="UP000661691"/>
    </source>
</evidence>
<dbReference type="GO" id="GO:0043856">
    <property type="term" value="F:anti-sigma factor antagonist activity"/>
    <property type="evidence" value="ECO:0007669"/>
    <property type="project" value="InterPro"/>
</dbReference>
<comment type="similarity">
    <text evidence="1 4">Belongs to the anti-sigma-factor antagonist family.</text>
</comment>
<accession>A0A926RT34</accession>
<dbReference type="PANTHER" id="PTHR33495:SF9">
    <property type="entry name" value="ANTI-SIGMA-B FACTOR ANTAGONIST"/>
    <property type="match status" value="1"/>
</dbReference>
<comment type="caution">
    <text evidence="6">The sequence shown here is derived from an EMBL/GenBank/DDBJ whole genome shotgun (WGS) entry which is preliminary data.</text>
</comment>
<evidence type="ECO:0000313" key="6">
    <source>
        <dbReference type="EMBL" id="MBD1372300.1"/>
    </source>
</evidence>
<dbReference type="Pfam" id="PF01740">
    <property type="entry name" value="STAS"/>
    <property type="match status" value="1"/>
</dbReference>
<dbReference type="PANTHER" id="PTHR33495">
    <property type="entry name" value="ANTI-SIGMA FACTOR ANTAGONIST TM_1081-RELATED-RELATED"/>
    <property type="match status" value="1"/>
</dbReference>
<dbReference type="InterPro" id="IPR003658">
    <property type="entry name" value="Anti-sigma_ant"/>
</dbReference>
<comment type="function">
    <text evidence="3">Positive regulator of sigma-B activity. Non-phosphorylated RsbV binds to RsbW, preventing its association with sigma-B. When phosphorylated, releases RsbW, which is then free to complex with and inactivate sigma-B.</text>
</comment>
<dbReference type="InterPro" id="IPR002645">
    <property type="entry name" value="STAS_dom"/>
</dbReference>
<evidence type="ECO:0000259" key="5">
    <source>
        <dbReference type="PROSITE" id="PS50801"/>
    </source>
</evidence>
<evidence type="ECO:0000256" key="2">
    <source>
        <dbReference type="ARBA" id="ARBA00022553"/>
    </source>
</evidence>
<evidence type="ECO:0000256" key="4">
    <source>
        <dbReference type="RuleBase" id="RU003749"/>
    </source>
</evidence>
<sequence length="110" mass="12174">MNMTVQTKQIEDQGVTIYVEGEVDVYTAPKLRESLMQHCETEDLVRIDLSGVNYIDSTGLGVLIGAYKAQIATEGKLIIIGMNERIKRLFQVTGLDSVIQIEENQEGGQA</sequence>
<dbReference type="SUPFAM" id="SSF52091">
    <property type="entry name" value="SpoIIaa-like"/>
    <property type="match status" value="1"/>
</dbReference>
<organism evidence="6 7">
    <name type="scientific">Polycladospora coralii</name>
    <dbReference type="NCBI Taxonomy" id="2771432"/>
    <lineage>
        <taxon>Bacteria</taxon>
        <taxon>Bacillati</taxon>
        <taxon>Bacillota</taxon>
        <taxon>Bacilli</taxon>
        <taxon>Bacillales</taxon>
        <taxon>Thermoactinomycetaceae</taxon>
        <taxon>Polycladospora</taxon>
    </lineage>
</organism>
<dbReference type="PROSITE" id="PS50801">
    <property type="entry name" value="STAS"/>
    <property type="match status" value="1"/>
</dbReference>
<evidence type="ECO:0000256" key="3">
    <source>
        <dbReference type="ARBA" id="ARBA00024670"/>
    </source>
</evidence>
<dbReference type="Proteomes" id="UP000661691">
    <property type="component" value="Unassembled WGS sequence"/>
</dbReference>
<dbReference type="EMBL" id="JACXAH010000010">
    <property type="protein sequence ID" value="MBD1372300.1"/>
    <property type="molecule type" value="Genomic_DNA"/>
</dbReference>
<proteinExistence type="inferred from homology"/>